<accession>A0A1N6GMT7</accession>
<feature type="domain" description="AB hydrolase-1" evidence="3">
    <location>
        <begin position="28"/>
        <end position="299"/>
    </location>
</feature>
<reference evidence="4 5" key="1">
    <citation type="submission" date="2016-11" db="EMBL/GenBank/DDBJ databases">
        <authorList>
            <person name="Jaros S."/>
            <person name="Januszkiewicz K."/>
            <person name="Wedrychowicz H."/>
        </authorList>
    </citation>
    <scope>NUCLEOTIDE SEQUENCE [LARGE SCALE GENOMIC DNA]</scope>
    <source>
        <strain evidence="4 5">GAS86</strain>
    </source>
</reference>
<dbReference type="PANTHER" id="PTHR43248">
    <property type="entry name" value="2-SUCCINYL-6-HYDROXY-2,4-CYCLOHEXADIENE-1-CARBOXYLATE SYNTHASE"/>
    <property type="match status" value="1"/>
</dbReference>
<dbReference type="InterPro" id="IPR000073">
    <property type="entry name" value="AB_hydrolase_1"/>
</dbReference>
<organism evidence="4 5">
    <name type="scientific">Paraburkholderia phenazinium</name>
    <dbReference type="NCBI Taxonomy" id="60549"/>
    <lineage>
        <taxon>Bacteria</taxon>
        <taxon>Pseudomonadati</taxon>
        <taxon>Pseudomonadota</taxon>
        <taxon>Betaproteobacteria</taxon>
        <taxon>Burkholderiales</taxon>
        <taxon>Burkholderiaceae</taxon>
        <taxon>Paraburkholderia</taxon>
    </lineage>
</organism>
<evidence type="ECO:0000313" key="5">
    <source>
        <dbReference type="Proteomes" id="UP000184693"/>
    </source>
</evidence>
<evidence type="ECO:0000259" key="3">
    <source>
        <dbReference type="Pfam" id="PF12697"/>
    </source>
</evidence>
<dbReference type="InterPro" id="IPR029058">
    <property type="entry name" value="AB_hydrolase_fold"/>
</dbReference>
<dbReference type="AlphaFoldDB" id="A0A1N6GMT7"/>
<gene>
    <name evidence="4" type="ORF">SAMN05444168_2532</name>
</gene>
<comment type="similarity">
    <text evidence="1">Belongs to the peptidase S33 family.</text>
</comment>
<evidence type="ECO:0000256" key="2">
    <source>
        <dbReference type="ARBA" id="ARBA00022801"/>
    </source>
</evidence>
<keyword evidence="2" id="KW-0378">Hydrolase</keyword>
<dbReference type="Pfam" id="PF12697">
    <property type="entry name" value="Abhydrolase_6"/>
    <property type="match status" value="1"/>
</dbReference>
<dbReference type="GO" id="GO:0016787">
    <property type="term" value="F:hydrolase activity"/>
    <property type="evidence" value="ECO:0007669"/>
    <property type="project" value="UniProtKB-KW"/>
</dbReference>
<evidence type="ECO:0000256" key="1">
    <source>
        <dbReference type="ARBA" id="ARBA00010088"/>
    </source>
</evidence>
<name>A0A1N6GMT7_9BURK</name>
<evidence type="ECO:0000313" key="4">
    <source>
        <dbReference type="EMBL" id="SIO08840.1"/>
    </source>
</evidence>
<proteinExistence type="inferred from homology"/>
<dbReference type="RefSeq" id="WP_074264547.1">
    <property type="nucleotide sequence ID" value="NZ_FSRM01000001.1"/>
</dbReference>
<dbReference type="EMBL" id="FSRM01000001">
    <property type="protein sequence ID" value="SIO08840.1"/>
    <property type="molecule type" value="Genomic_DNA"/>
</dbReference>
<dbReference type="InterPro" id="IPR051601">
    <property type="entry name" value="Serine_prot/Carboxylest_S33"/>
</dbReference>
<dbReference type="Gene3D" id="3.40.50.1820">
    <property type="entry name" value="alpha/beta hydrolase"/>
    <property type="match status" value="1"/>
</dbReference>
<dbReference type="SUPFAM" id="SSF53474">
    <property type="entry name" value="alpha/beta-Hydrolases"/>
    <property type="match status" value="1"/>
</dbReference>
<dbReference type="Proteomes" id="UP000184693">
    <property type="component" value="Unassembled WGS sequence"/>
</dbReference>
<protein>
    <submittedName>
        <fullName evidence="4">Pimeloyl-ACP methyl ester carboxylesterase</fullName>
    </submittedName>
</protein>
<sequence>MLEFTSVLTNDNVRLNVVQSGNPRGSAIVFIHGISQSWMSWIAQLTDPSLRAKYRMVAFDLRGHGTSQGSYAAVDGVSARPGAQIDTAHGDGQPGNATALAAADLHAVIDGLGLSAPTVIGWSYGGTVLQDYIAAQGGLAGIGKAVLLATSPVVLAPGNADGGADTVFSAGAITTLLKTTPINPYTGELNSHTDIAAGLTGFVELCYQDELSRAAPGEAQVQGVTGFNLFTPAAVRLAIIGRVFDHRPTLAALSAGDKARIRIVSPQGDKVLQAARIDHYWQETGLALDAVAGEGHLFHCRNAQTFNTMVASWAG</sequence>